<evidence type="ECO:0000313" key="3">
    <source>
        <dbReference type="Proteomes" id="UP000683925"/>
    </source>
</evidence>
<dbReference type="InterPro" id="IPR001680">
    <property type="entry name" value="WD40_rpt"/>
</dbReference>
<dbReference type="SMART" id="SM00320">
    <property type="entry name" value="WD40"/>
    <property type="match status" value="3"/>
</dbReference>
<dbReference type="PANTHER" id="PTHR19920:SF0">
    <property type="entry name" value="CYTOSOLIC IRON-SULFUR PROTEIN ASSEMBLY PROTEIN CIAO1-RELATED"/>
    <property type="match status" value="1"/>
</dbReference>
<dbReference type="AlphaFoldDB" id="A0A8S1YP68"/>
<dbReference type="Proteomes" id="UP000683925">
    <property type="component" value="Unassembled WGS sequence"/>
</dbReference>
<dbReference type="OrthoDB" id="538223at2759"/>
<dbReference type="PROSITE" id="PS50082">
    <property type="entry name" value="WD_REPEATS_2"/>
    <property type="match status" value="2"/>
</dbReference>
<gene>
    <name evidence="2" type="ORF">POCTA_138.1.T2740002</name>
</gene>
<feature type="repeat" description="WD" evidence="1">
    <location>
        <begin position="323"/>
        <end position="364"/>
    </location>
</feature>
<dbReference type="OMA" id="RTENDQF"/>
<sequence length="550" mass="65390">MFKPKMIENEKEFSCSQGHKLPVVTIALDPDLSMNQRLLCTECLENTDLDAKVVGLKKIISLIEEGQIKKMEKVEYLITSQIKLIEQLHDQVDHMKSLVIQQFDQSITILKEWIYNLQQKGSQQHLYRFQEELQIMLLKQNKADDKLQQIIHEIQQINHCWTSKLHPKLEQFNAFEEYTKCQELLSNLELSSKKITQSQQQEQKIKVLNNNLVMINKQEYQKQEQEIKLKLIDQSVKQEEQCNVIVFDSSGSIMVSTKKFEIQVWSFLNGIIKLVQTLQGHTSWVQCLVYSKKQNSFISCSFDKTIRCWQQLNQNDWISLQPYQQHTSFVFCVLLNENEDLLFSGSDDKSIKVWKVDFNQNQLTFLYSLDKHNNQVTSLSLNQSEDKLVSCAYNQNQIIIWERRQNNQFEFKYFVKQSIQEFGLKVKFIKDNQFIWITGCKEIDKLYVFEIEQGIFQENKDKTIQLIANNQDFDEYRFPIVYNKERNLILVRHKTYIYIIREINDAKYKIYHQLNCETICIQGTITNNGQYLVYWDKKKQEISTYELLNQ</sequence>
<keyword evidence="1" id="KW-0853">WD repeat</keyword>
<evidence type="ECO:0000313" key="2">
    <source>
        <dbReference type="EMBL" id="CAD8215498.1"/>
    </source>
</evidence>
<dbReference type="GO" id="GO:0016226">
    <property type="term" value="P:iron-sulfur cluster assembly"/>
    <property type="evidence" value="ECO:0007669"/>
    <property type="project" value="TreeGrafter"/>
</dbReference>
<accession>A0A8S1YP68</accession>
<protein>
    <submittedName>
        <fullName evidence="2">Uncharacterized protein</fullName>
    </submittedName>
</protein>
<organism evidence="2 3">
    <name type="scientific">Paramecium octaurelia</name>
    <dbReference type="NCBI Taxonomy" id="43137"/>
    <lineage>
        <taxon>Eukaryota</taxon>
        <taxon>Sar</taxon>
        <taxon>Alveolata</taxon>
        <taxon>Ciliophora</taxon>
        <taxon>Intramacronucleata</taxon>
        <taxon>Oligohymenophorea</taxon>
        <taxon>Peniculida</taxon>
        <taxon>Parameciidae</taxon>
        <taxon>Paramecium</taxon>
    </lineage>
</organism>
<keyword evidence="3" id="KW-1185">Reference proteome</keyword>
<feature type="repeat" description="WD" evidence="1">
    <location>
        <begin position="278"/>
        <end position="310"/>
    </location>
</feature>
<comment type="caution">
    <text evidence="2">The sequence shown here is derived from an EMBL/GenBank/DDBJ whole genome shotgun (WGS) entry which is preliminary data.</text>
</comment>
<dbReference type="Pfam" id="PF00400">
    <property type="entry name" value="WD40"/>
    <property type="match status" value="3"/>
</dbReference>
<dbReference type="PANTHER" id="PTHR19920">
    <property type="entry name" value="WD40 PROTEIN CIAO1"/>
    <property type="match status" value="1"/>
</dbReference>
<reference evidence="2" key="1">
    <citation type="submission" date="2021-01" db="EMBL/GenBank/DDBJ databases">
        <authorList>
            <consortium name="Genoscope - CEA"/>
            <person name="William W."/>
        </authorList>
    </citation>
    <scope>NUCLEOTIDE SEQUENCE</scope>
</reference>
<dbReference type="PROSITE" id="PS50294">
    <property type="entry name" value="WD_REPEATS_REGION"/>
    <property type="match status" value="2"/>
</dbReference>
<proteinExistence type="predicted"/>
<dbReference type="EMBL" id="CAJJDP010000278">
    <property type="protein sequence ID" value="CAD8215498.1"/>
    <property type="molecule type" value="Genomic_DNA"/>
</dbReference>
<name>A0A8S1YP68_PAROT</name>
<dbReference type="GO" id="GO:0097361">
    <property type="term" value="C:cytosolic [4Fe-4S] assembly targeting complex"/>
    <property type="evidence" value="ECO:0007669"/>
    <property type="project" value="TreeGrafter"/>
</dbReference>
<evidence type="ECO:0000256" key="1">
    <source>
        <dbReference type="PROSITE-ProRule" id="PRU00221"/>
    </source>
</evidence>